<evidence type="ECO:0008006" key="4">
    <source>
        <dbReference type="Google" id="ProtNLM"/>
    </source>
</evidence>
<dbReference type="RefSeq" id="WP_202013292.1">
    <property type="nucleotide sequence ID" value="NZ_JAERRB010000008.1"/>
</dbReference>
<evidence type="ECO:0000313" key="2">
    <source>
        <dbReference type="EMBL" id="MBL0743807.1"/>
    </source>
</evidence>
<name>A0ABS1KX17_9BACT</name>
<dbReference type="Proteomes" id="UP000613030">
    <property type="component" value="Unassembled WGS sequence"/>
</dbReference>
<keyword evidence="3" id="KW-1185">Reference proteome</keyword>
<accession>A0ABS1KX17</accession>
<gene>
    <name evidence="2" type="ORF">JI741_21430</name>
</gene>
<dbReference type="EMBL" id="JAERRB010000008">
    <property type="protein sequence ID" value="MBL0743807.1"/>
    <property type="molecule type" value="Genomic_DNA"/>
</dbReference>
<evidence type="ECO:0000313" key="3">
    <source>
        <dbReference type="Proteomes" id="UP000613030"/>
    </source>
</evidence>
<protein>
    <recommendedName>
        <fullName evidence="4">DUF4252 domain-containing protein</fullName>
    </recommendedName>
</protein>
<comment type="caution">
    <text evidence="2">The sequence shown here is derived from an EMBL/GenBank/DDBJ whole genome shotgun (WGS) entry which is preliminary data.</text>
</comment>
<proteinExistence type="predicted"/>
<feature type="chain" id="PRO_5045283544" description="DUF4252 domain-containing protein" evidence="1">
    <location>
        <begin position="17"/>
        <end position="172"/>
    </location>
</feature>
<feature type="signal peptide" evidence="1">
    <location>
        <begin position="1"/>
        <end position="16"/>
    </location>
</feature>
<reference evidence="2 3" key="1">
    <citation type="submission" date="2021-01" db="EMBL/GenBank/DDBJ databases">
        <title>Chryseolinea sp. Jin1 Genome sequencing and assembly.</title>
        <authorList>
            <person name="Kim I."/>
        </authorList>
    </citation>
    <scope>NUCLEOTIDE SEQUENCE [LARGE SCALE GENOMIC DNA]</scope>
    <source>
        <strain evidence="2 3">Jin1</strain>
    </source>
</reference>
<sequence>MNIRFVFLLVSFSFVAALCRSQDTTELDKRNGFKDIQLATPIDSVTGYKLLKEFKEKDEFPAKLYEVIHPTYEKIGEVAVHKVELKTYKDLIYEIRVVADKDPRLMKALESLYGKADYDIKNETYFWKSDKLILKFKSESKHKLEMLYVSYGVHKMMKEDKSKKVENIANDF</sequence>
<keyword evidence="1" id="KW-0732">Signal</keyword>
<organism evidence="2 3">
    <name type="scientific">Chryseolinea lacunae</name>
    <dbReference type="NCBI Taxonomy" id="2801331"/>
    <lineage>
        <taxon>Bacteria</taxon>
        <taxon>Pseudomonadati</taxon>
        <taxon>Bacteroidota</taxon>
        <taxon>Cytophagia</taxon>
        <taxon>Cytophagales</taxon>
        <taxon>Fulvivirgaceae</taxon>
        <taxon>Chryseolinea</taxon>
    </lineage>
</organism>
<evidence type="ECO:0000256" key="1">
    <source>
        <dbReference type="SAM" id="SignalP"/>
    </source>
</evidence>